<dbReference type="AlphaFoldDB" id="A0A9P1R3V0"/>
<evidence type="ECO:0000256" key="1">
    <source>
        <dbReference type="SAM" id="MobiDB-lite"/>
    </source>
</evidence>
<reference evidence="3" key="1">
    <citation type="submission" date="2015-06" db="EMBL/GenBank/DDBJ databases">
        <authorList>
            <person name="Radhakrishnan Rajesh"/>
            <person name="Underwood Anthony"/>
            <person name="Al-Shahib Ali"/>
        </authorList>
    </citation>
    <scope>NUCLEOTIDE SEQUENCE [LARGE SCALE GENOMIC DNA]</scope>
    <source>
        <strain evidence="3">P19_London_7_VIM_2_05_10</strain>
    </source>
</reference>
<organism evidence="2 3">
    <name type="scientific">Pseudomonas aeruginosa</name>
    <dbReference type="NCBI Taxonomy" id="287"/>
    <lineage>
        <taxon>Bacteria</taxon>
        <taxon>Pseudomonadati</taxon>
        <taxon>Pseudomonadota</taxon>
        <taxon>Gammaproteobacteria</taxon>
        <taxon>Pseudomonadales</taxon>
        <taxon>Pseudomonadaceae</taxon>
        <taxon>Pseudomonas</taxon>
    </lineage>
</organism>
<dbReference type="EMBL" id="CVVU01000203">
    <property type="protein sequence ID" value="CRP04525.1"/>
    <property type="molecule type" value="Genomic_DNA"/>
</dbReference>
<dbReference type="Proteomes" id="UP000045039">
    <property type="component" value="Unassembled WGS sequence"/>
</dbReference>
<sequence>METRCLICESMLVVTKAQAQACSLLLGTLGGFLDGCSKMRVQSNMHRNRDIGDMFQMGLERLTCAVESATSGCAQGWEFAQDIQRFHFGEFECLCLRCGARFDQQPSDTLTPQPGDPPTARPAPGSTDDPQVRP</sequence>
<accession>A0A9P1R3V0</accession>
<protein>
    <submittedName>
        <fullName evidence="2">Uncharacterized protein</fullName>
    </submittedName>
</protein>
<evidence type="ECO:0000313" key="2">
    <source>
        <dbReference type="EMBL" id="CRP04525.1"/>
    </source>
</evidence>
<proteinExistence type="predicted"/>
<feature type="region of interest" description="Disordered" evidence="1">
    <location>
        <begin position="106"/>
        <end position="134"/>
    </location>
</feature>
<evidence type="ECO:0000313" key="3">
    <source>
        <dbReference type="Proteomes" id="UP000045039"/>
    </source>
</evidence>
<comment type="caution">
    <text evidence="2">The sequence shown here is derived from an EMBL/GenBank/DDBJ whole genome shotgun (WGS) entry which is preliminary data.</text>
</comment>
<name>A0A9P1R3V0_PSEAI</name>
<gene>
    <name evidence="2" type="ORF">PAERUG_P19_London_7_VIM_2_05_10_03259</name>
</gene>